<dbReference type="PRINTS" id="PR01996">
    <property type="entry name" value="MTP1FAMILY"/>
</dbReference>
<dbReference type="Proteomes" id="UP000183987">
    <property type="component" value="Unassembled WGS sequence"/>
</dbReference>
<dbReference type="AlphaFoldDB" id="A0A1M5DKX0"/>
<organism evidence="1 2">
    <name type="scientific">Loktanella atrilutea</name>
    <dbReference type="NCBI Taxonomy" id="366533"/>
    <lineage>
        <taxon>Bacteria</taxon>
        <taxon>Pseudomonadati</taxon>
        <taxon>Pseudomonadota</taxon>
        <taxon>Alphaproteobacteria</taxon>
        <taxon>Rhodobacterales</taxon>
        <taxon>Roseobacteraceae</taxon>
        <taxon>Loktanella</taxon>
    </lineage>
</organism>
<evidence type="ECO:0000313" key="2">
    <source>
        <dbReference type="Proteomes" id="UP000183987"/>
    </source>
</evidence>
<dbReference type="EMBL" id="FQUE01000010">
    <property type="protein sequence ID" value="SHF67545.1"/>
    <property type="molecule type" value="Genomic_DNA"/>
</dbReference>
<name>A0A1M5DKX0_LOKAT</name>
<proteinExistence type="predicted"/>
<dbReference type="STRING" id="366533.SAMN05444339_11037"/>
<sequence>MPKQNARELLVKLGTEVVAGLTTRTINLNGNLVDITSINTAEPGGTVWREVIAGIQMLDIDGNGYFEDKTQAVSFIDAKNDGTYLALEIIVPGLGSFTGNFAVGNMGLAGELEGAVTMTIQLQSSGAVVFTPAVA</sequence>
<gene>
    <name evidence="1" type="ORF">SAMN05444339_11037</name>
</gene>
<accession>A0A1M5DKX0</accession>
<reference evidence="2" key="1">
    <citation type="submission" date="2016-11" db="EMBL/GenBank/DDBJ databases">
        <authorList>
            <person name="Varghese N."/>
            <person name="Submissions S."/>
        </authorList>
    </citation>
    <scope>NUCLEOTIDE SEQUENCE [LARGE SCALE GENOMIC DNA]</scope>
    <source>
        <strain evidence="2">DSM 29326</strain>
    </source>
</reference>
<keyword evidence="2" id="KW-1185">Reference proteome</keyword>
<dbReference type="OrthoDB" id="8397025at2"/>
<dbReference type="InterPro" id="IPR011855">
    <property type="entry name" value="Phgtail_TP901_1"/>
</dbReference>
<evidence type="ECO:0000313" key="1">
    <source>
        <dbReference type="EMBL" id="SHF67545.1"/>
    </source>
</evidence>
<dbReference type="InterPro" id="IPR022344">
    <property type="entry name" value="GTA_major-tail"/>
</dbReference>
<dbReference type="RefSeq" id="WP_072858358.1">
    <property type="nucleotide sequence ID" value="NZ_FQUE01000010.1"/>
</dbReference>
<dbReference type="Pfam" id="PF06199">
    <property type="entry name" value="Phage_tail_2"/>
    <property type="match status" value="1"/>
</dbReference>
<protein>
    <submittedName>
        <fullName evidence="1">Predicted secreted protein</fullName>
    </submittedName>
</protein>